<reference evidence="3 4" key="1">
    <citation type="journal article" date="2015" name="Front. Microbiol.">
        <title>Genome sequence of the plant growth promoting endophytic yeast Rhodotorula graminis WP1.</title>
        <authorList>
            <person name="Firrincieli A."/>
            <person name="Otillar R."/>
            <person name="Salamov A."/>
            <person name="Schmutz J."/>
            <person name="Khan Z."/>
            <person name="Redman R.S."/>
            <person name="Fleck N.D."/>
            <person name="Lindquist E."/>
            <person name="Grigoriev I.V."/>
            <person name="Doty S.L."/>
        </authorList>
    </citation>
    <scope>NUCLEOTIDE SEQUENCE [LARGE SCALE GENOMIC DNA]</scope>
    <source>
        <strain evidence="3 4">WP1</strain>
    </source>
</reference>
<dbReference type="RefSeq" id="XP_018271327.1">
    <property type="nucleotide sequence ID" value="XM_018414287.1"/>
</dbReference>
<dbReference type="Proteomes" id="UP000053890">
    <property type="component" value="Unassembled WGS sequence"/>
</dbReference>
<dbReference type="GeneID" id="28974735"/>
<organism evidence="3 4">
    <name type="scientific">Rhodotorula graminis (strain WP1)</name>
    <dbReference type="NCBI Taxonomy" id="578459"/>
    <lineage>
        <taxon>Eukaryota</taxon>
        <taxon>Fungi</taxon>
        <taxon>Dikarya</taxon>
        <taxon>Basidiomycota</taxon>
        <taxon>Pucciniomycotina</taxon>
        <taxon>Microbotryomycetes</taxon>
        <taxon>Sporidiobolales</taxon>
        <taxon>Sporidiobolaceae</taxon>
        <taxon>Rhodotorula</taxon>
    </lineage>
</organism>
<accession>A0A194S3G5</accession>
<evidence type="ECO:0000256" key="1">
    <source>
        <dbReference type="SAM" id="Coils"/>
    </source>
</evidence>
<dbReference type="AlphaFoldDB" id="A0A194S3G5"/>
<feature type="non-terminal residue" evidence="3">
    <location>
        <position position="1"/>
    </location>
</feature>
<dbReference type="EMBL" id="KQ474078">
    <property type="protein sequence ID" value="KPV75278.1"/>
    <property type="molecule type" value="Genomic_DNA"/>
</dbReference>
<evidence type="ECO:0000256" key="2">
    <source>
        <dbReference type="SAM" id="MobiDB-lite"/>
    </source>
</evidence>
<keyword evidence="1" id="KW-0175">Coiled coil</keyword>
<keyword evidence="4" id="KW-1185">Reference proteome</keyword>
<feature type="coiled-coil region" evidence="1">
    <location>
        <begin position="28"/>
        <end position="55"/>
    </location>
</feature>
<sequence>LDKRLPSSSSSSSNSTTSPPTVVPQPELDALEGRLAQLQQRKDRLGREVALLDERAETASLGRRARGVA</sequence>
<feature type="compositionally biased region" description="Low complexity" evidence="2">
    <location>
        <begin position="1"/>
        <end position="20"/>
    </location>
</feature>
<evidence type="ECO:0000313" key="4">
    <source>
        <dbReference type="Proteomes" id="UP000053890"/>
    </source>
</evidence>
<evidence type="ECO:0000313" key="3">
    <source>
        <dbReference type="EMBL" id="KPV75278.1"/>
    </source>
</evidence>
<gene>
    <name evidence="3" type="ORF">RHOBADRAFT_43767</name>
</gene>
<dbReference type="OrthoDB" id="2534137at2759"/>
<name>A0A194S3G5_RHOGW</name>
<feature type="region of interest" description="Disordered" evidence="2">
    <location>
        <begin position="1"/>
        <end position="25"/>
    </location>
</feature>
<proteinExistence type="predicted"/>
<protein>
    <submittedName>
        <fullName evidence="3">Uncharacterized protein</fullName>
    </submittedName>
</protein>